<dbReference type="Proteomes" id="UP001221413">
    <property type="component" value="Unassembled WGS sequence"/>
</dbReference>
<keyword evidence="20" id="KW-1185">Reference proteome</keyword>
<dbReference type="Pfam" id="PF01483">
    <property type="entry name" value="P_proprotein"/>
    <property type="match status" value="1"/>
</dbReference>
<evidence type="ECO:0000256" key="16">
    <source>
        <dbReference type="SAM" id="Phobius"/>
    </source>
</evidence>
<protein>
    <recommendedName>
        <fullName evidence="18">P/Homo B domain-containing protein</fullName>
    </recommendedName>
</protein>
<comment type="caution">
    <text evidence="19">The sequence shown here is derived from an EMBL/GenBank/DDBJ whole genome shotgun (WGS) entry which is preliminary data.</text>
</comment>
<feature type="transmembrane region" description="Helical" evidence="16">
    <location>
        <begin position="1150"/>
        <end position="1170"/>
    </location>
</feature>
<dbReference type="InterPro" id="IPR008979">
    <property type="entry name" value="Galactose-bd-like_sf"/>
</dbReference>
<evidence type="ECO:0000256" key="1">
    <source>
        <dbReference type="ARBA" id="ARBA00004370"/>
    </source>
</evidence>
<keyword evidence="8" id="KW-0106">Calcium</keyword>
<dbReference type="FunFam" id="2.60.120.260:FF:000026">
    <property type="entry name" value="proprotein convertase subtilisin/kexin type 7"/>
    <property type="match status" value="1"/>
</dbReference>
<feature type="chain" id="PRO_5041959423" description="P/Homo B domain-containing protein" evidence="17">
    <location>
        <begin position="24"/>
        <end position="1239"/>
    </location>
</feature>
<evidence type="ECO:0000256" key="15">
    <source>
        <dbReference type="SAM" id="MobiDB-lite"/>
    </source>
</evidence>
<feature type="compositionally biased region" description="Low complexity" evidence="15">
    <location>
        <begin position="701"/>
        <end position="715"/>
    </location>
</feature>
<keyword evidence="5 17" id="KW-0732">Signal</keyword>
<dbReference type="Pfam" id="PF00082">
    <property type="entry name" value="Peptidase_S8"/>
    <property type="match status" value="1"/>
</dbReference>
<dbReference type="CDD" id="cd04059">
    <property type="entry name" value="Peptidases_S8_Protein_convertases_Kexins_Furin-like"/>
    <property type="match status" value="1"/>
</dbReference>
<dbReference type="InterPro" id="IPR000209">
    <property type="entry name" value="Peptidase_S8/S53_dom"/>
</dbReference>
<keyword evidence="10 16" id="KW-0472">Membrane</keyword>
<organism evidence="19 20">
    <name type="scientific">Drechslerella dactyloides</name>
    <name type="common">Nematode-trapping fungus</name>
    <name type="synonym">Arthrobotrys dactyloides</name>
    <dbReference type="NCBI Taxonomy" id="74499"/>
    <lineage>
        <taxon>Eukaryota</taxon>
        <taxon>Fungi</taxon>
        <taxon>Dikarya</taxon>
        <taxon>Ascomycota</taxon>
        <taxon>Pezizomycotina</taxon>
        <taxon>Orbiliomycetes</taxon>
        <taxon>Orbiliales</taxon>
        <taxon>Orbiliaceae</taxon>
        <taxon>Drechslerella</taxon>
    </lineage>
</organism>
<evidence type="ECO:0000256" key="13">
    <source>
        <dbReference type="PIRSR" id="PIRSR615500-1"/>
    </source>
</evidence>
<comment type="subcellular location">
    <subcellularLocation>
        <location evidence="1">Membrane</location>
    </subcellularLocation>
</comment>
<feature type="signal peptide" evidence="17">
    <location>
        <begin position="1"/>
        <end position="23"/>
    </location>
</feature>
<gene>
    <name evidence="19" type="ORF">Dda_7625</name>
</gene>
<feature type="compositionally biased region" description="Polar residues" evidence="15">
    <location>
        <begin position="659"/>
        <end position="681"/>
    </location>
</feature>
<proteinExistence type="inferred from homology"/>
<accession>A0AAD6IW32</accession>
<evidence type="ECO:0000256" key="10">
    <source>
        <dbReference type="ARBA" id="ARBA00023136"/>
    </source>
</evidence>
<dbReference type="GO" id="GO:0004252">
    <property type="term" value="F:serine-type endopeptidase activity"/>
    <property type="evidence" value="ECO:0007669"/>
    <property type="project" value="UniProtKB-UniRule"/>
</dbReference>
<comment type="similarity">
    <text evidence="2">Belongs to the peptidase S8 family. Furin subfamily.</text>
</comment>
<dbReference type="PRINTS" id="PR00723">
    <property type="entry name" value="SUBTILISIN"/>
</dbReference>
<reference evidence="19" key="1">
    <citation type="submission" date="2023-01" db="EMBL/GenBank/DDBJ databases">
        <title>The chitinases involved in constricting ring structure development in the nematode-trapping fungus Drechslerella dactyloides.</title>
        <authorList>
            <person name="Wang R."/>
            <person name="Zhang L."/>
            <person name="Tang P."/>
            <person name="Li S."/>
            <person name="Liang L."/>
        </authorList>
    </citation>
    <scope>NUCLEOTIDE SEQUENCE</scope>
    <source>
        <strain evidence="19">YMF1.00031</strain>
    </source>
</reference>
<dbReference type="InterPro" id="IPR002884">
    <property type="entry name" value="P_dom"/>
</dbReference>
<keyword evidence="4 16" id="KW-0812">Transmembrane</keyword>
<feature type="transmembrane region" description="Helical" evidence="16">
    <location>
        <begin position="969"/>
        <end position="989"/>
    </location>
</feature>
<dbReference type="GO" id="GO:0016485">
    <property type="term" value="P:protein processing"/>
    <property type="evidence" value="ECO:0007669"/>
    <property type="project" value="TreeGrafter"/>
</dbReference>
<dbReference type="SUPFAM" id="SSF52743">
    <property type="entry name" value="Subtilisin-like"/>
    <property type="match status" value="1"/>
</dbReference>
<evidence type="ECO:0000256" key="12">
    <source>
        <dbReference type="ARBA" id="ARBA00023180"/>
    </source>
</evidence>
<feature type="transmembrane region" description="Helical" evidence="16">
    <location>
        <begin position="1104"/>
        <end position="1130"/>
    </location>
</feature>
<name>A0AAD6IW32_DREDA</name>
<dbReference type="InterPro" id="IPR015500">
    <property type="entry name" value="Peptidase_S8_subtilisin-rel"/>
</dbReference>
<evidence type="ECO:0000256" key="11">
    <source>
        <dbReference type="ARBA" id="ARBA00023145"/>
    </source>
</evidence>
<evidence type="ECO:0000256" key="4">
    <source>
        <dbReference type="ARBA" id="ARBA00022692"/>
    </source>
</evidence>
<feature type="transmembrane region" description="Helical" evidence="16">
    <location>
        <begin position="941"/>
        <end position="963"/>
    </location>
</feature>
<keyword evidence="9 16" id="KW-1133">Transmembrane helix</keyword>
<evidence type="ECO:0000313" key="20">
    <source>
        <dbReference type="Proteomes" id="UP001221413"/>
    </source>
</evidence>
<dbReference type="PROSITE" id="PS51892">
    <property type="entry name" value="SUBTILASE"/>
    <property type="match status" value="1"/>
</dbReference>
<keyword evidence="3 14" id="KW-0645">Protease</keyword>
<evidence type="ECO:0000256" key="9">
    <source>
        <dbReference type="ARBA" id="ARBA00022989"/>
    </source>
</evidence>
<evidence type="ECO:0000313" key="19">
    <source>
        <dbReference type="EMBL" id="KAJ6257836.1"/>
    </source>
</evidence>
<dbReference type="FunFam" id="3.40.50.200:FF:000005">
    <property type="entry name" value="Proprotein convertase subtilisin/kexin type 7"/>
    <property type="match status" value="1"/>
</dbReference>
<dbReference type="PANTHER" id="PTHR42884">
    <property type="entry name" value="PROPROTEIN CONVERTASE SUBTILISIN/KEXIN-RELATED"/>
    <property type="match status" value="1"/>
</dbReference>
<sequence>MRSLPWLLLAASQASNLIHPTLAHFTPRDYDNYDYYALHLRSTSSPQNIARHLGLEYIEPIGKLADHHLFRIRKRDEDVVEDHLQRLRLRKRDELSAAEAELTRAIRFSQKQKLKRLVKRVPPPPLPRSPGAQDGHDDDEEAAKPAKFSSTTDPAAKQNFFNTLVSTLEISDPIFKDQWHLVNTRELTHDVNAGQLWLDGYLGENATVAIVDDGLDFKSHDLAPNYFAEGSWDFNDPGPDPLPRLSDDRHGTRCAGEVAAAKNDVCGVGVAWKSKVAGLRILSKSISDADEAVALNYKYEKNDIYSCSWGPPDDGVAMDAPGILIKKAIQQGVQEGRDGRGSIFVFASGNGAANGDNCNFDGYTNSIYSITVGAIDRLGNHPYYSEECSANLVVTYSSGAGTDAIHTTDVGVNSCYTMHGGTSAAAPLAAGIFALVISARPELTWRDMQYLCIEAAVPVNEEDPDWDNTVIGKKFNHKYGYGKIDAQKLVETAKEWKLVKPQAWYHTSILHVDHPIPNGAKGLSSTIEVTKEQLENANIERLEHITVTMDLSHTRRGDLDVDLISPKGVRSRIAVQRPKDESTEGYKEWTFMSVKHWGEDGIGKWTIVVKDTVHPKNKGTLNWWRLNIWGEAMDGAKQRLHPLPGDEDDENDPAKAVHSTASTALTTSVEAPTKTAVTGNPSGHPERPINSKPGGAPTVEPSPSDATTSASAAPASSAATSAAAAANSETASASASASAEPERAGFIPSFFPTFGFSAATQAWIYGAIGLILVFGCALGGYLFWQRKKRQANRGAMNDYEFAPLADDGDDEAREGLTGGGRRGRRGRDLYDAFGESDEEDLGSGRAFTDDEEQHVVGEDSDDEVDSGESYEDVPSVRHDVGVSRRQILTGTYAHVDMRFGKALGTACSTFAITNIDDLFVLVTFFAESSIDKRLTPLKIALGQYAGFTVIVAISMVGFAAAQAIPAEPIGFLGLLPLLIGFWKLLDLVVTHMFESRYKSGSSVDVAITSIPTPTSTSTSTSTDATATLKPTSASIHIKIILKVASITVMNGGDNISTYIPVFSQANRSELPIYIITYYTLLGIWCLAAYAIMKQRHILAVAQRYARVVVPLLYIGLGTFIVVKSGCYPWSVRRINERFDESVRLLDPGGTIMAGLTAFLLLACVGSILSCRLRVLDARAKSASRVDSAERTEDVELQAAGREGYVDADVEDAGIHSTDDSEDKTDEGIVEMGDNAVARS</sequence>
<feature type="transmembrane region" description="Helical" evidence="16">
    <location>
        <begin position="1071"/>
        <end position="1092"/>
    </location>
</feature>
<keyword evidence="6 14" id="KW-0378">Hydrolase</keyword>
<feature type="active site" description="Charge relay system" evidence="13 14">
    <location>
        <position position="212"/>
    </location>
</feature>
<feature type="region of interest" description="Disordered" evidence="15">
    <location>
        <begin position="117"/>
        <end position="153"/>
    </location>
</feature>
<evidence type="ECO:0000256" key="8">
    <source>
        <dbReference type="ARBA" id="ARBA00022837"/>
    </source>
</evidence>
<dbReference type="Pfam" id="PF03596">
    <property type="entry name" value="Cad"/>
    <property type="match status" value="2"/>
</dbReference>
<feature type="active site" description="Charge relay system" evidence="13 14">
    <location>
        <position position="423"/>
    </location>
</feature>
<feature type="compositionally biased region" description="Acidic residues" evidence="15">
    <location>
        <begin position="1219"/>
        <end position="1228"/>
    </location>
</feature>
<evidence type="ECO:0000256" key="7">
    <source>
        <dbReference type="ARBA" id="ARBA00022825"/>
    </source>
</evidence>
<evidence type="ECO:0000259" key="18">
    <source>
        <dbReference type="PROSITE" id="PS51829"/>
    </source>
</evidence>
<dbReference type="SUPFAM" id="SSF49785">
    <property type="entry name" value="Galactose-binding domain-like"/>
    <property type="match status" value="1"/>
</dbReference>
<dbReference type="Gene3D" id="3.40.50.200">
    <property type="entry name" value="Peptidase S8/S53 domain"/>
    <property type="match status" value="1"/>
</dbReference>
<dbReference type="PROSITE" id="PS00138">
    <property type="entry name" value="SUBTILASE_SER"/>
    <property type="match status" value="1"/>
</dbReference>
<feature type="domain" description="P/Homo B" evidence="18">
    <location>
        <begin position="499"/>
        <end position="634"/>
    </location>
</feature>
<evidence type="ECO:0000256" key="14">
    <source>
        <dbReference type="PROSITE-ProRule" id="PRU01240"/>
    </source>
</evidence>
<dbReference type="InterPro" id="IPR022398">
    <property type="entry name" value="Peptidase_S8_His-AS"/>
</dbReference>
<feature type="region of interest" description="Disordered" evidence="15">
    <location>
        <begin position="1210"/>
        <end position="1239"/>
    </location>
</feature>
<dbReference type="GO" id="GO:0005802">
    <property type="term" value="C:trans-Golgi network"/>
    <property type="evidence" value="ECO:0007669"/>
    <property type="project" value="TreeGrafter"/>
</dbReference>
<dbReference type="GO" id="GO:0000139">
    <property type="term" value="C:Golgi membrane"/>
    <property type="evidence" value="ECO:0007669"/>
    <property type="project" value="TreeGrafter"/>
</dbReference>
<dbReference type="InterPro" id="IPR034182">
    <property type="entry name" value="Kexin/furin"/>
</dbReference>
<dbReference type="GO" id="GO:0007323">
    <property type="term" value="P:peptide pheromone maturation"/>
    <property type="evidence" value="ECO:0007669"/>
    <property type="project" value="UniProtKB-ARBA"/>
</dbReference>
<dbReference type="EMBL" id="JAQGDS010000010">
    <property type="protein sequence ID" value="KAJ6257836.1"/>
    <property type="molecule type" value="Genomic_DNA"/>
</dbReference>
<dbReference type="Gene3D" id="2.60.120.260">
    <property type="entry name" value="Galactose-binding domain-like"/>
    <property type="match status" value="1"/>
</dbReference>
<feature type="region of interest" description="Disordered" evidence="15">
    <location>
        <begin position="638"/>
        <end position="715"/>
    </location>
</feature>
<dbReference type="InterPro" id="IPR036852">
    <property type="entry name" value="Peptidase_S8/S53_dom_sf"/>
</dbReference>
<dbReference type="InterPro" id="IPR004676">
    <property type="entry name" value="Cd-R_transporter"/>
</dbReference>
<evidence type="ECO:0000256" key="2">
    <source>
        <dbReference type="ARBA" id="ARBA00005325"/>
    </source>
</evidence>
<evidence type="ECO:0000256" key="6">
    <source>
        <dbReference type="ARBA" id="ARBA00022801"/>
    </source>
</evidence>
<dbReference type="PROSITE" id="PS00137">
    <property type="entry name" value="SUBTILASE_HIS"/>
    <property type="match status" value="1"/>
</dbReference>
<feature type="region of interest" description="Disordered" evidence="15">
    <location>
        <begin position="834"/>
        <end position="875"/>
    </location>
</feature>
<feature type="active site" description="Charge relay system" evidence="13 14">
    <location>
        <position position="250"/>
    </location>
</feature>
<feature type="compositionally biased region" description="Acidic residues" evidence="15">
    <location>
        <begin position="858"/>
        <end position="871"/>
    </location>
</feature>
<evidence type="ECO:0000256" key="5">
    <source>
        <dbReference type="ARBA" id="ARBA00022729"/>
    </source>
</evidence>
<dbReference type="InterPro" id="IPR023828">
    <property type="entry name" value="Peptidase_S8_Ser-AS"/>
</dbReference>
<dbReference type="AlphaFoldDB" id="A0AAD6IW32"/>
<evidence type="ECO:0000256" key="17">
    <source>
        <dbReference type="SAM" id="SignalP"/>
    </source>
</evidence>
<keyword evidence="12" id="KW-0325">Glycoprotein</keyword>
<feature type="transmembrane region" description="Helical" evidence="16">
    <location>
        <begin position="762"/>
        <end position="784"/>
    </location>
</feature>
<keyword evidence="11" id="KW-0865">Zymogen</keyword>
<dbReference type="PROSITE" id="PS51829">
    <property type="entry name" value="P_HOMO_B"/>
    <property type="match status" value="1"/>
</dbReference>
<keyword evidence="7 14" id="KW-0720">Serine protease</keyword>
<dbReference type="PANTHER" id="PTHR42884:SF14">
    <property type="entry name" value="NEUROENDOCRINE CONVERTASE 1"/>
    <property type="match status" value="1"/>
</dbReference>
<evidence type="ECO:0000256" key="3">
    <source>
        <dbReference type="ARBA" id="ARBA00022670"/>
    </source>
</evidence>